<evidence type="ECO:0000259" key="4">
    <source>
        <dbReference type="SMART" id="SM00822"/>
    </source>
</evidence>
<dbReference type="CDD" id="cd05374">
    <property type="entry name" value="17beta-HSD-like_SDR_c"/>
    <property type="match status" value="1"/>
</dbReference>
<reference evidence="5 7" key="1">
    <citation type="submission" date="2020-12" db="EMBL/GenBank/DDBJ databases">
        <title>strain FJAT-54423T represents a novel species of the genus Brevibacillus.</title>
        <authorList>
            <person name="Tang R."/>
        </authorList>
    </citation>
    <scope>NUCLEOTIDE SEQUENCE [LARGE SCALE GENOMIC DNA]</scope>
    <source>
        <strain evidence="5 7">FJAT-54423</strain>
    </source>
</reference>
<dbReference type="PRINTS" id="PR00081">
    <property type="entry name" value="GDHRDH"/>
</dbReference>
<evidence type="ECO:0000256" key="2">
    <source>
        <dbReference type="ARBA" id="ARBA00023002"/>
    </source>
</evidence>
<accession>A0A7T5EQ78</accession>
<dbReference type="InterPro" id="IPR057326">
    <property type="entry name" value="KR_dom"/>
</dbReference>
<keyword evidence="2" id="KW-0560">Oxidoreductase</keyword>
<dbReference type="FunFam" id="3.40.50.720:FF:000084">
    <property type="entry name" value="Short-chain dehydrogenase reductase"/>
    <property type="match status" value="1"/>
</dbReference>
<proteinExistence type="inferred from homology"/>
<dbReference type="Proteomes" id="UP000595847">
    <property type="component" value="Chromosome"/>
</dbReference>
<evidence type="ECO:0000256" key="3">
    <source>
        <dbReference type="RuleBase" id="RU000363"/>
    </source>
</evidence>
<feature type="domain" description="Ketoreductase" evidence="4">
    <location>
        <begin position="8"/>
        <end position="189"/>
    </location>
</feature>
<evidence type="ECO:0000313" key="5">
    <source>
        <dbReference type="EMBL" id="QQE76692.1"/>
    </source>
</evidence>
<organism evidence="5 7">
    <name type="scientific">Brevibacillus composti</name>
    <dbReference type="NCBI Taxonomy" id="2796470"/>
    <lineage>
        <taxon>Bacteria</taxon>
        <taxon>Bacillati</taxon>
        <taxon>Bacillota</taxon>
        <taxon>Bacilli</taxon>
        <taxon>Bacillales</taxon>
        <taxon>Paenibacillaceae</taxon>
        <taxon>Brevibacillus</taxon>
    </lineage>
</organism>
<dbReference type="PANTHER" id="PTHR43976">
    <property type="entry name" value="SHORT CHAIN DEHYDROGENASE"/>
    <property type="match status" value="1"/>
</dbReference>
<evidence type="ECO:0000256" key="1">
    <source>
        <dbReference type="ARBA" id="ARBA00006484"/>
    </source>
</evidence>
<dbReference type="AlphaFoldDB" id="A0A7T5EQ78"/>
<dbReference type="Gene3D" id="3.40.50.720">
    <property type="entry name" value="NAD(P)-binding Rossmann-like Domain"/>
    <property type="match status" value="1"/>
</dbReference>
<dbReference type="PROSITE" id="PS00061">
    <property type="entry name" value="ADH_SHORT"/>
    <property type="match status" value="1"/>
</dbReference>
<evidence type="ECO:0000313" key="6">
    <source>
        <dbReference type="EMBL" id="QUO43758.1"/>
    </source>
</evidence>
<protein>
    <submittedName>
        <fullName evidence="5">SDR family oxidoreductase</fullName>
    </submittedName>
</protein>
<dbReference type="PANTHER" id="PTHR43976:SF16">
    <property type="entry name" value="SHORT-CHAIN DEHYDROGENASE_REDUCTASE FAMILY PROTEIN"/>
    <property type="match status" value="1"/>
</dbReference>
<evidence type="ECO:0000313" key="8">
    <source>
        <dbReference type="Proteomes" id="UP000677234"/>
    </source>
</evidence>
<evidence type="ECO:0000313" key="7">
    <source>
        <dbReference type="Proteomes" id="UP000595847"/>
    </source>
</evidence>
<dbReference type="Proteomes" id="UP000677234">
    <property type="component" value="Chromosome"/>
</dbReference>
<dbReference type="KEGG" id="bcop:JD108_19005"/>
<dbReference type="InterPro" id="IPR002347">
    <property type="entry name" value="SDR_fam"/>
</dbReference>
<dbReference type="PRINTS" id="PR00080">
    <property type="entry name" value="SDRFAMILY"/>
</dbReference>
<gene>
    <name evidence="5" type="ORF">JD108_19005</name>
    <name evidence="6" type="ORF">KDJ56_18940</name>
</gene>
<dbReference type="GO" id="GO:0016491">
    <property type="term" value="F:oxidoreductase activity"/>
    <property type="evidence" value="ECO:0007669"/>
    <property type="project" value="UniProtKB-KW"/>
</dbReference>
<dbReference type="SMART" id="SM00822">
    <property type="entry name" value="PKS_KR"/>
    <property type="match status" value="1"/>
</dbReference>
<dbReference type="EMBL" id="CP073708">
    <property type="protein sequence ID" value="QUO43758.1"/>
    <property type="molecule type" value="Genomic_DNA"/>
</dbReference>
<dbReference type="EMBL" id="CP066308">
    <property type="protein sequence ID" value="QQE76692.1"/>
    <property type="molecule type" value="Genomic_DNA"/>
</dbReference>
<name>A0A7T5EQ78_9BACL</name>
<keyword evidence="8" id="KW-1185">Reference proteome</keyword>
<comment type="similarity">
    <text evidence="1 3">Belongs to the short-chain dehydrogenases/reductases (SDR) family.</text>
</comment>
<reference evidence="6" key="2">
    <citation type="submission" date="2021-04" db="EMBL/GenBank/DDBJ databases">
        <title>Brevibacillus composti FJAT-54423, complete genome.</title>
        <authorList>
            <person name="Tang R."/>
        </authorList>
    </citation>
    <scope>NUCLEOTIDE SEQUENCE</scope>
    <source>
        <strain evidence="6">FJAT-54424</strain>
    </source>
</reference>
<dbReference type="Pfam" id="PF00106">
    <property type="entry name" value="adh_short"/>
    <property type="match status" value="1"/>
</dbReference>
<dbReference type="InterPro" id="IPR020904">
    <property type="entry name" value="Sc_DH/Rdtase_CS"/>
</dbReference>
<sequence length="286" mass="31177">MPGRIKERTAFITGCSSGFGLLTAVALAQVGYHVIATMRDLSRRGGLDKHAAESGVAHKLEVIQMDVTKPDEVNAAVSQAVGRYGKIDLLVNNAGFASGGFAEEVELDEWREQFEVNVFGLIAVTRAVLPHMRAQKSGTIINISSISGRFGFPGLAPYAASKHAVEGFSESLRLEMLPYGIHVVLIEPGSYRTAIWEKGLQKSASPASSPYAAQQRALTARVEQIASSAPAPDEVVRTIIRAATSPRPALRYPVGRGVRFSLLMKQWLPWRWLESIVIQKMRPPRS</sequence>
<dbReference type="NCBIfam" id="NF005372">
    <property type="entry name" value="PRK06914.1"/>
    <property type="match status" value="1"/>
</dbReference>
<dbReference type="InterPro" id="IPR051911">
    <property type="entry name" value="SDR_oxidoreductase"/>
</dbReference>
<dbReference type="SUPFAM" id="SSF51735">
    <property type="entry name" value="NAD(P)-binding Rossmann-fold domains"/>
    <property type="match status" value="1"/>
</dbReference>
<dbReference type="GO" id="GO:0008206">
    <property type="term" value="P:bile acid metabolic process"/>
    <property type="evidence" value="ECO:0007669"/>
    <property type="project" value="UniProtKB-ARBA"/>
</dbReference>
<dbReference type="InterPro" id="IPR036291">
    <property type="entry name" value="NAD(P)-bd_dom_sf"/>
</dbReference>